<name>A0A1H1MKP1_9CELL</name>
<dbReference type="InterPro" id="IPR002591">
    <property type="entry name" value="Phosphodiest/P_Trfase"/>
</dbReference>
<dbReference type="PANTHER" id="PTHR10151">
    <property type="entry name" value="ECTONUCLEOTIDE PYROPHOSPHATASE/PHOSPHODIESTERASE"/>
    <property type="match status" value="1"/>
</dbReference>
<dbReference type="Gene3D" id="3.30.1360.110">
    <property type="entry name" value="Domain 2, Phosphonoacetate Hydrolase"/>
    <property type="match status" value="1"/>
</dbReference>
<dbReference type="EMBL" id="LT629776">
    <property type="protein sequence ID" value="SDR86519.1"/>
    <property type="molecule type" value="Genomic_DNA"/>
</dbReference>
<organism evidence="1 2">
    <name type="scientific">Paraoerskovia marina</name>
    <dbReference type="NCBI Taxonomy" id="545619"/>
    <lineage>
        <taxon>Bacteria</taxon>
        <taxon>Bacillati</taxon>
        <taxon>Actinomycetota</taxon>
        <taxon>Actinomycetes</taxon>
        <taxon>Micrococcales</taxon>
        <taxon>Cellulomonadaceae</taxon>
        <taxon>Paraoerskovia</taxon>
    </lineage>
</organism>
<evidence type="ECO:0000313" key="1">
    <source>
        <dbReference type="EMBL" id="SDR86519.1"/>
    </source>
</evidence>
<dbReference type="Proteomes" id="UP000185663">
    <property type="component" value="Chromosome I"/>
</dbReference>
<reference evidence="1 2" key="1">
    <citation type="submission" date="2016-10" db="EMBL/GenBank/DDBJ databases">
        <authorList>
            <person name="de Groot N.N."/>
        </authorList>
    </citation>
    <scope>NUCLEOTIDE SEQUENCE [LARGE SCALE GENOMIC DNA]</scope>
    <source>
        <strain evidence="1 2">DSM 22126</strain>
    </source>
</reference>
<proteinExistence type="predicted"/>
<protein>
    <submittedName>
        <fullName evidence="1">Predicted pyrophosphatase or phosphodiesterase, AlkP superfamily</fullName>
    </submittedName>
</protein>
<keyword evidence="2" id="KW-1185">Reference proteome</keyword>
<dbReference type="OrthoDB" id="9771966at2"/>
<dbReference type="STRING" id="545619.SAMN04489860_0249"/>
<dbReference type="InterPro" id="IPR023116">
    <property type="entry name" value="Phosphonoacetate_hydro_insert"/>
</dbReference>
<dbReference type="Gene3D" id="3.40.720.10">
    <property type="entry name" value="Alkaline Phosphatase, subunit A"/>
    <property type="match status" value="1"/>
</dbReference>
<dbReference type="AlphaFoldDB" id="A0A1H1MKP1"/>
<dbReference type="RefSeq" id="WP_157270224.1">
    <property type="nucleotide sequence ID" value="NZ_LT629776.1"/>
</dbReference>
<sequence length="453" mass="50323">MSALLVLDVVGMTPRLLEHMPNLRAVARQGWQAELGTVLPAVTCSAQSTFLTGTLPAEHGAVGNGWFFRDLGEPLLWRQHHRLVAGEKVWETVRRERPDYRVANVCWWYAMGSSADTTITPRPVYHADGRKDPDCWTWPPELHDELTEAVGPFPLFTYWGPTAGIASSQWIVDAARHVMPEHDMTLVYVPHLDYDLQRYGPDGPEAVAAARAVDDVLAPLLDDARRAGTTVVALSEYGITPARRPVDVNRVLRRAELLTVHTNATGELLDPWTSRAFAVADHQVAHVYVHDPADLELVRDLLADVEGVDEVLDADGRRRHGLDHERAGDLVLVAEPDAWFTYYYWLDDARAPDFARSVEIHKKPGYDPAELFWDPADRWAKARAGLHVLRKKLGLRSTMRVVPLDPAPVRGTHGRLPADPEDGPVLLCSVAEDGPGALAATEVRDLLVRLASE</sequence>
<dbReference type="Pfam" id="PF01663">
    <property type="entry name" value="Phosphodiest"/>
    <property type="match status" value="1"/>
</dbReference>
<gene>
    <name evidence="1" type="ORF">SAMN04489860_0249</name>
</gene>
<dbReference type="GO" id="GO:0016787">
    <property type="term" value="F:hydrolase activity"/>
    <property type="evidence" value="ECO:0007669"/>
    <property type="project" value="UniProtKB-ARBA"/>
</dbReference>
<dbReference type="InterPro" id="IPR017850">
    <property type="entry name" value="Alkaline_phosphatase_core_sf"/>
</dbReference>
<evidence type="ECO:0000313" key="2">
    <source>
        <dbReference type="Proteomes" id="UP000185663"/>
    </source>
</evidence>
<accession>A0A1H1MKP1</accession>
<dbReference type="PANTHER" id="PTHR10151:SF120">
    <property type="entry name" value="BIS(5'-ADENOSYL)-TRIPHOSPHATASE"/>
    <property type="match status" value="1"/>
</dbReference>
<dbReference type="SUPFAM" id="SSF53649">
    <property type="entry name" value="Alkaline phosphatase-like"/>
    <property type="match status" value="1"/>
</dbReference>